<dbReference type="HAMAP" id="MF_01023">
    <property type="entry name" value="HisC_aminotrans_2"/>
    <property type="match status" value="1"/>
</dbReference>
<dbReference type="InterPro" id="IPR005861">
    <property type="entry name" value="HisP_aminotrans"/>
</dbReference>
<dbReference type="NCBIfam" id="TIGR01141">
    <property type="entry name" value="hisC"/>
    <property type="match status" value="1"/>
</dbReference>
<feature type="domain" description="Aminotransferase class I/classII large" evidence="15">
    <location>
        <begin position="32"/>
        <end position="351"/>
    </location>
</feature>
<dbReference type="PANTHER" id="PTHR42885">
    <property type="entry name" value="HISTIDINOL-PHOSPHATE AMINOTRANSFERASE-RELATED"/>
    <property type="match status" value="1"/>
</dbReference>
<dbReference type="EMBL" id="PDET01000002">
    <property type="protein sequence ID" value="PRD16848.1"/>
    <property type="molecule type" value="Genomic_DNA"/>
</dbReference>
<dbReference type="GO" id="GO:0000105">
    <property type="term" value="P:L-histidine biosynthetic process"/>
    <property type="evidence" value="ECO:0007669"/>
    <property type="project" value="UniProtKB-UniRule"/>
</dbReference>
<comment type="caution">
    <text evidence="16">The sequence shown here is derived from an EMBL/GenBank/DDBJ whole genome shotgun (WGS) entry which is preliminary data.</text>
</comment>
<keyword evidence="9 14" id="KW-0808">Transferase</keyword>
<reference evidence="16 17" key="1">
    <citation type="submission" date="2017-10" db="EMBL/GenBank/DDBJ databases">
        <title>Draft genome of two endophytic bacteria isolated from 'guarana' Paullinia cupana (Mart.) Ducke.</title>
        <authorList>
            <person name="Siqueira K.A."/>
            <person name="Liotti R.G."/>
            <person name="Mendes T.A."/>
            <person name="Soares M.A."/>
        </authorList>
    </citation>
    <scope>NUCLEOTIDE SEQUENCE [LARGE SCALE GENOMIC DNA]</scope>
    <source>
        <strain evidence="16 17">342</strain>
    </source>
</reference>
<evidence type="ECO:0000256" key="3">
    <source>
        <dbReference type="ARBA" id="ARBA00007970"/>
    </source>
</evidence>
<evidence type="ECO:0000256" key="12">
    <source>
        <dbReference type="ARBA" id="ARBA00030262"/>
    </source>
</evidence>
<dbReference type="Gene3D" id="3.40.640.10">
    <property type="entry name" value="Type I PLP-dependent aspartate aminotransferase-like (Major domain)"/>
    <property type="match status" value="1"/>
</dbReference>
<keyword evidence="10 14" id="KW-0663">Pyridoxal phosphate</keyword>
<dbReference type="Gene3D" id="3.90.1150.10">
    <property type="entry name" value="Aspartate Aminotransferase, domain 1"/>
    <property type="match status" value="1"/>
</dbReference>
<dbReference type="GO" id="GO:0004400">
    <property type="term" value="F:histidinol-phosphate transaminase activity"/>
    <property type="evidence" value="ECO:0007669"/>
    <property type="project" value="UniProtKB-UniRule"/>
</dbReference>
<dbReference type="FunFam" id="3.40.640.10:FF:000032">
    <property type="entry name" value="Histidinol-phosphate aminotransferase"/>
    <property type="match status" value="1"/>
</dbReference>
<keyword evidence="7 14" id="KW-0032">Aminotransferase</keyword>
<evidence type="ECO:0000256" key="2">
    <source>
        <dbReference type="ARBA" id="ARBA00005011"/>
    </source>
</evidence>
<evidence type="ECO:0000256" key="1">
    <source>
        <dbReference type="ARBA" id="ARBA00001933"/>
    </source>
</evidence>
<evidence type="ECO:0000256" key="5">
    <source>
        <dbReference type="ARBA" id="ARBA00012748"/>
    </source>
</evidence>
<accession>A0A2S9IGG3</accession>
<evidence type="ECO:0000313" key="16">
    <source>
        <dbReference type="EMBL" id="PRD16848.1"/>
    </source>
</evidence>
<evidence type="ECO:0000256" key="14">
    <source>
        <dbReference type="HAMAP-Rule" id="MF_01023"/>
    </source>
</evidence>
<dbReference type="Pfam" id="PF00155">
    <property type="entry name" value="Aminotran_1_2"/>
    <property type="match status" value="1"/>
</dbReference>
<organism evidence="16 17">
    <name type="scientific">Pantoea coffeiphila</name>
    <dbReference type="NCBI Taxonomy" id="1465635"/>
    <lineage>
        <taxon>Bacteria</taxon>
        <taxon>Pseudomonadati</taxon>
        <taxon>Pseudomonadota</taxon>
        <taxon>Gammaproteobacteria</taxon>
        <taxon>Enterobacterales</taxon>
        <taxon>Erwiniaceae</taxon>
        <taxon>Pantoea</taxon>
    </lineage>
</organism>
<evidence type="ECO:0000256" key="8">
    <source>
        <dbReference type="ARBA" id="ARBA00022605"/>
    </source>
</evidence>
<evidence type="ECO:0000256" key="13">
    <source>
        <dbReference type="ARBA" id="ARBA00047481"/>
    </source>
</evidence>
<dbReference type="Proteomes" id="UP000239181">
    <property type="component" value="Unassembled WGS sequence"/>
</dbReference>
<evidence type="ECO:0000256" key="10">
    <source>
        <dbReference type="ARBA" id="ARBA00022898"/>
    </source>
</evidence>
<dbReference type="GO" id="GO:0030170">
    <property type="term" value="F:pyridoxal phosphate binding"/>
    <property type="evidence" value="ECO:0007669"/>
    <property type="project" value="InterPro"/>
</dbReference>
<evidence type="ECO:0000259" key="15">
    <source>
        <dbReference type="Pfam" id="PF00155"/>
    </source>
</evidence>
<dbReference type="OrthoDB" id="9813612at2"/>
<dbReference type="AlphaFoldDB" id="A0A2S9IGG3"/>
<sequence length="364" mass="39965">MSTNSVEALARANVRALTPYQSARRLGGNGDVWLNANEYPLAVPFDLSQQTLNRYPECQPKLVIERYAAYAGLNADQVLVSRGADEGIELLMRAFCEPGKDAVLFCPPTYGMYSVSAETIGVEYRTVEAREDWQLNLSGIAEQLDGVKLVYVCSPNNPTGNLINPDDFRELLEMTRGKALLVADEAYIEFCPQASLAGWLKDYPHLVVLRTLSKAFALAGLRCGFTLANAEVIALLMKVIAPYPLSTPVADIAGQALSDEGIALMREHVGQLIANREKLIADLRQCDCVEEVFNSETNYILARFTASSQVFKTLWDQGIILRDQNKQPGLSGCLRISIGTREECDRVISALKSLPGATVPQEQA</sequence>
<proteinExistence type="inferred from homology"/>
<evidence type="ECO:0000256" key="11">
    <source>
        <dbReference type="ARBA" id="ARBA00023102"/>
    </source>
</evidence>
<gene>
    <name evidence="14" type="primary">hisC</name>
    <name evidence="16" type="ORF">CQW29_04060</name>
</gene>
<evidence type="ECO:0000256" key="9">
    <source>
        <dbReference type="ARBA" id="ARBA00022679"/>
    </source>
</evidence>
<keyword evidence="11 14" id="KW-0368">Histidine biosynthesis</keyword>
<protein>
    <recommendedName>
        <fullName evidence="6 14">Histidinol-phosphate aminotransferase</fullName>
        <ecNumber evidence="5 14">2.6.1.9</ecNumber>
    </recommendedName>
    <alternativeName>
        <fullName evidence="12 14">Imidazole acetol-phosphate transaminase</fullName>
    </alternativeName>
</protein>
<evidence type="ECO:0000256" key="7">
    <source>
        <dbReference type="ARBA" id="ARBA00022576"/>
    </source>
</evidence>
<comment type="subunit">
    <text evidence="4 14">Homodimer.</text>
</comment>
<dbReference type="PROSITE" id="PS00599">
    <property type="entry name" value="AA_TRANSFER_CLASS_2"/>
    <property type="match status" value="1"/>
</dbReference>
<evidence type="ECO:0000313" key="17">
    <source>
        <dbReference type="Proteomes" id="UP000239181"/>
    </source>
</evidence>
<keyword evidence="17" id="KW-1185">Reference proteome</keyword>
<comment type="cofactor">
    <cofactor evidence="1 14">
        <name>pyridoxal 5'-phosphate</name>
        <dbReference type="ChEBI" id="CHEBI:597326"/>
    </cofactor>
</comment>
<feature type="modified residue" description="N6-(pyridoxal phosphate)lysine" evidence="14">
    <location>
        <position position="214"/>
    </location>
</feature>
<dbReference type="PANTHER" id="PTHR42885:SF2">
    <property type="entry name" value="HISTIDINOL-PHOSPHATE AMINOTRANSFERASE"/>
    <property type="match status" value="1"/>
</dbReference>
<dbReference type="InterPro" id="IPR001917">
    <property type="entry name" value="Aminotrans_II_pyridoxalP_BS"/>
</dbReference>
<comment type="similarity">
    <text evidence="3 14">Belongs to the class-II pyridoxal-phosphate-dependent aminotransferase family. Histidinol-phosphate aminotransferase subfamily.</text>
</comment>
<name>A0A2S9IGG3_9GAMM</name>
<comment type="catalytic activity">
    <reaction evidence="13 14">
        <text>L-histidinol phosphate + 2-oxoglutarate = 3-(imidazol-4-yl)-2-oxopropyl phosphate + L-glutamate</text>
        <dbReference type="Rhea" id="RHEA:23744"/>
        <dbReference type="ChEBI" id="CHEBI:16810"/>
        <dbReference type="ChEBI" id="CHEBI:29985"/>
        <dbReference type="ChEBI" id="CHEBI:57766"/>
        <dbReference type="ChEBI" id="CHEBI:57980"/>
        <dbReference type="EC" id="2.6.1.9"/>
    </reaction>
</comment>
<dbReference type="EC" id="2.6.1.9" evidence="5 14"/>
<keyword evidence="8 14" id="KW-0028">Amino-acid biosynthesis</keyword>
<dbReference type="CDD" id="cd00609">
    <property type="entry name" value="AAT_like"/>
    <property type="match status" value="1"/>
</dbReference>
<dbReference type="UniPathway" id="UPA00031">
    <property type="reaction ID" value="UER00012"/>
</dbReference>
<dbReference type="InterPro" id="IPR015424">
    <property type="entry name" value="PyrdxlP-dep_Trfase"/>
</dbReference>
<comment type="pathway">
    <text evidence="2 14">Amino-acid biosynthesis; L-histidine biosynthesis; L-histidine from 5-phospho-alpha-D-ribose 1-diphosphate: step 7/9.</text>
</comment>
<dbReference type="InterPro" id="IPR015421">
    <property type="entry name" value="PyrdxlP-dep_Trfase_major"/>
</dbReference>
<dbReference type="InterPro" id="IPR015422">
    <property type="entry name" value="PyrdxlP-dep_Trfase_small"/>
</dbReference>
<dbReference type="SUPFAM" id="SSF53383">
    <property type="entry name" value="PLP-dependent transferases"/>
    <property type="match status" value="1"/>
</dbReference>
<dbReference type="RefSeq" id="WP_105591428.1">
    <property type="nucleotide sequence ID" value="NZ_PDET01000002.1"/>
</dbReference>
<dbReference type="InterPro" id="IPR004839">
    <property type="entry name" value="Aminotransferase_I/II_large"/>
</dbReference>
<evidence type="ECO:0000256" key="4">
    <source>
        <dbReference type="ARBA" id="ARBA00011738"/>
    </source>
</evidence>
<evidence type="ECO:0000256" key="6">
    <source>
        <dbReference type="ARBA" id="ARBA00018048"/>
    </source>
</evidence>